<feature type="domain" description="MucB/RseB N-terminal" evidence="6">
    <location>
        <begin position="33"/>
        <end position="199"/>
    </location>
</feature>
<feature type="chain" id="PRO_5045415133" evidence="5">
    <location>
        <begin position="28"/>
        <end position="326"/>
    </location>
</feature>
<dbReference type="PANTHER" id="PTHR38782">
    <property type="match status" value="1"/>
</dbReference>
<dbReference type="InterPro" id="IPR038484">
    <property type="entry name" value="MucB/RseB_C_sf"/>
</dbReference>
<keyword evidence="9" id="KW-1185">Reference proteome</keyword>
<keyword evidence="4" id="KW-0574">Periplasm</keyword>
<name>A0ABV4BFW9_9GAMM</name>
<comment type="subcellular location">
    <subcellularLocation>
        <location evidence="1">Periplasm</location>
    </subcellularLocation>
</comment>
<gene>
    <name evidence="8" type="ORF">ABC977_07410</name>
</gene>
<dbReference type="Pfam" id="PF17188">
    <property type="entry name" value="MucB_RseB_C"/>
    <property type="match status" value="1"/>
</dbReference>
<evidence type="ECO:0000256" key="4">
    <source>
        <dbReference type="ARBA" id="ARBA00022764"/>
    </source>
</evidence>
<dbReference type="CDD" id="cd16327">
    <property type="entry name" value="RseB"/>
    <property type="match status" value="1"/>
</dbReference>
<dbReference type="InterPro" id="IPR005588">
    <property type="entry name" value="MucB_RseB"/>
</dbReference>
<feature type="signal peptide" evidence="5">
    <location>
        <begin position="1"/>
        <end position="27"/>
    </location>
</feature>
<dbReference type="InterPro" id="IPR033436">
    <property type="entry name" value="MucB/RseB_C"/>
</dbReference>
<sequence>MKPLADPRSLVWILAACLMPWMATGLAAAPPNSAASQLQRMADAVNSLSFEGTLVYLHKNRLETLHIRHSIEDGQVRERLISMTGPVRAVTREDDEVTCVLPNSQTISVRRHGVTHDLLRSRALDPDLLGHHYQVHGLGAARVAGRETEVVGLVPRDDLRYGYRFYLDRETGLPLKTDLMGAEAEPIEQIMFTSLQLTHDDASGNPVTSRSTGPRHKPWSAIAAETHWRFAQMPDGFELLMHKAATQPANGPAEPEHFLLSDGLAAVSVYIEPDSGGGLLGETRIGAIHAAGGRIAGYHVTVVGEVPAATVAMFLASLEYIGEDVR</sequence>
<keyword evidence="3 5" id="KW-0732">Signal</keyword>
<reference evidence="8 9" key="1">
    <citation type="submission" date="2024-05" db="EMBL/GenBank/DDBJ databases">
        <title>Genome Sequence and Characterization of the New Strain Purple Sulfur Bacterium of Genus Thioalkalicoccus.</title>
        <authorList>
            <person name="Bryantseva I.A."/>
            <person name="Kyndt J.A."/>
            <person name="Imhoff J.F."/>
        </authorList>
    </citation>
    <scope>NUCLEOTIDE SEQUENCE [LARGE SCALE GENOMIC DNA]</scope>
    <source>
        <strain evidence="8 9">Um2</strain>
    </source>
</reference>
<dbReference type="RefSeq" id="WP_369666627.1">
    <property type="nucleotide sequence ID" value="NZ_JBDKXB010000007.1"/>
</dbReference>
<dbReference type="Proteomes" id="UP001564408">
    <property type="component" value="Unassembled WGS sequence"/>
</dbReference>
<evidence type="ECO:0000259" key="7">
    <source>
        <dbReference type="Pfam" id="PF17188"/>
    </source>
</evidence>
<proteinExistence type="inferred from homology"/>
<feature type="domain" description="MucB/RseB C-terminal" evidence="7">
    <location>
        <begin position="224"/>
        <end position="318"/>
    </location>
</feature>
<evidence type="ECO:0000256" key="5">
    <source>
        <dbReference type="SAM" id="SignalP"/>
    </source>
</evidence>
<comment type="caution">
    <text evidence="8">The sequence shown here is derived from an EMBL/GenBank/DDBJ whole genome shotgun (WGS) entry which is preliminary data.</text>
</comment>
<comment type="similarity">
    <text evidence="2">Belongs to the RseB family.</text>
</comment>
<evidence type="ECO:0000256" key="3">
    <source>
        <dbReference type="ARBA" id="ARBA00022729"/>
    </source>
</evidence>
<dbReference type="InterPro" id="IPR033434">
    <property type="entry name" value="MucB/RseB_N"/>
</dbReference>
<dbReference type="Gene3D" id="2.50.20.10">
    <property type="entry name" value="Lipoprotein localisation LolA/LolB/LppX"/>
    <property type="match status" value="1"/>
</dbReference>
<evidence type="ECO:0000313" key="9">
    <source>
        <dbReference type="Proteomes" id="UP001564408"/>
    </source>
</evidence>
<protein>
    <submittedName>
        <fullName evidence="8">MucB/RseB C-terminal domain-containing protein</fullName>
    </submittedName>
</protein>
<evidence type="ECO:0000256" key="1">
    <source>
        <dbReference type="ARBA" id="ARBA00004418"/>
    </source>
</evidence>
<dbReference type="Pfam" id="PF03888">
    <property type="entry name" value="MucB_RseB"/>
    <property type="match status" value="1"/>
</dbReference>
<accession>A0ABV4BFW9</accession>
<evidence type="ECO:0000256" key="2">
    <source>
        <dbReference type="ARBA" id="ARBA00008150"/>
    </source>
</evidence>
<dbReference type="PIRSF" id="PIRSF005427">
    <property type="entry name" value="RseB"/>
    <property type="match status" value="1"/>
</dbReference>
<evidence type="ECO:0000259" key="6">
    <source>
        <dbReference type="Pfam" id="PF03888"/>
    </source>
</evidence>
<evidence type="ECO:0000313" key="8">
    <source>
        <dbReference type="EMBL" id="MEY6432237.1"/>
    </source>
</evidence>
<dbReference type="Gene3D" id="3.30.200.100">
    <property type="entry name" value="MucB/RseB, C-terminal domain"/>
    <property type="match status" value="1"/>
</dbReference>
<dbReference type="EMBL" id="JBDKXB010000007">
    <property type="protein sequence ID" value="MEY6432237.1"/>
    <property type="molecule type" value="Genomic_DNA"/>
</dbReference>
<dbReference type="PANTHER" id="PTHR38782:SF1">
    <property type="entry name" value="SIGMA-E FACTOR REGULATORY PROTEIN RSEB"/>
    <property type="match status" value="1"/>
</dbReference>
<organism evidence="8 9">
    <name type="scientific">Thioalkalicoccus limnaeus</name>
    <dbReference type="NCBI Taxonomy" id="120681"/>
    <lineage>
        <taxon>Bacteria</taxon>
        <taxon>Pseudomonadati</taxon>
        <taxon>Pseudomonadota</taxon>
        <taxon>Gammaproteobacteria</taxon>
        <taxon>Chromatiales</taxon>
        <taxon>Chromatiaceae</taxon>
        <taxon>Thioalkalicoccus</taxon>
    </lineage>
</organism>